<keyword evidence="3" id="KW-1185">Reference proteome</keyword>
<evidence type="ECO:0000256" key="1">
    <source>
        <dbReference type="SAM" id="SignalP"/>
    </source>
</evidence>
<keyword evidence="1" id="KW-0732">Signal</keyword>
<dbReference type="Proteomes" id="UP000604161">
    <property type="component" value="Unassembled WGS sequence"/>
</dbReference>
<evidence type="ECO:0000313" key="3">
    <source>
        <dbReference type="Proteomes" id="UP000604161"/>
    </source>
</evidence>
<dbReference type="EMBL" id="JACYFC010000004">
    <property type="protein sequence ID" value="MBD5771864.1"/>
    <property type="molecule type" value="Genomic_DNA"/>
</dbReference>
<comment type="caution">
    <text evidence="2">The sequence shown here is derived from an EMBL/GenBank/DDBJ whole genome shotgun (WGS) entry which is preliminary data.</text>
</comment>
<dbReference type="RefSeq" id="WP_191595257.1">
    <property type="nucleotide sequence ID" value="NZ_JACYFC010000004.1"/>
</dbReference>
<name>A0ABR8P243_9GAMM</name>
<gene>
    <name evidence="2" type="ORF">IF202_12490</name>
</gene>
<proteinExistence type="predicted"/>
<dbReference type="PROSITE" id="PS51257">
    <property type="entry name" value="PROKAR_LIPOPROTEIN"/>
    <property type="match status" value="1"/>
</dbReference>
<reference evidence="2 3" key="1">
    <citation type="submission" date="2020-09" db="EMBL/GenBank/DDBJ databases">
        <title>Marinomonas sp. nov., isolated from the cysticercosis algae of Qingdao, China.</title>
        <authorList>
            <person name="Sun X."/>
        </authorList>
    </citation>
    <scope>NUCLEOTIDE SEQUENCE [LARGE SCALE GENOMIC DNA]</scope>
    <source>
        <strain evidence="2 3">SM2066</strain>
    </source>
</reference>
<sequence length="93" mass="10536">MKLLVVVLILLVQGCSNMEEVTCPPVTKFNSLESEELNQTVLNNDFMSGCVTELVSDLEALQSTESQNQCQNDFDETLSYDQWMTIYNSCMIK</sequence>
<organism evidence="2 3">
    <name type="scientific">Marinomonas colpomeniae</name>
    <dbReference type="NCBI Taxonomy" id="2774408"/>
    <lineage>
        <taxon>Bacteria</taxon>
        <taxon>Pseudomonadati</taxon>
        <taxon>Pseudomonadota</taxon>
        <taxon>Gammaproteobacteria</taxon>
        <taxon>Oceanospirillales</taxon>
        <taxon>Oceanospirillaceae</taxon>
        <taxon>Marinomonas</taxon>
    </lineage>
</organism>
<feature type="chain" id="PRO_5047091874" description="Lipoprotein" evidence="1">
    <location>
        <begin position="19"/>
        <end position="93"/>
    </location>
</feature>
<feature type="signal peptide" evidence="1">
    <location>
        <begin position="1"/>
        <end position="18"/>
    </location>
</feature>
<accession>A0ABR8P243</accession>
<evidence type="ECO:0008006" key="4">
    <source>
        <dbReference type="Google" id="ProtNLM"/>
    </source>
</evidence>
<protein>
    <recommendedName>
        <fullName evidence="4">Lipoprotein</fullName>
    </recommendedName>
</protein>
<evidence type="ECO:0000313" key="2">
    <source>
        <dbReference type="EMBL" id="MBD5771864.1"/>
    </source>
</evidence>